<protein>
    <submittedName>
        <fullName evidence="2">Uncharacterized protein</fullName>
    </submittedName>
</protein>
<reference evidence="2" key="1">
    <citation type="submission" date="2021-11" db="EMBL/GenBank/DDBJ databases">
        <title>Purpureocillium_takamizusanense_genome.</title>
        <authorList>
            <person name="Nguyen N.-H."/>
        </authorList>
    </citation>
    <scope>NUCLEOTIDE SEQUENCE</scope>
    <source>
        <strain evidence="2">PT3</strain>
    </source>
</reference>
<dbReference type="OrthoDB" id="5428890at2759"/>
<dbReference type="Proteomes" id="UP000829364">
    <property type="component" value="Chromosome 2"/>
</dbReference>
<evidence type="ECO:0000313" key="2">
    <source>
        <dbReference type="EMBL" id="UNI15431.1"/>
    </source>
</evidence>
<dbReference type="KEGG" id="ptkz:JDV02_001966"/>
<keyword evidence="1" id="KW-0812">Transmembrane</keyword>
<accession>A0A9Q8QA09</accession>
<dbReference type="EMBL" id="CP086355">
    <property type="protein sequence ID" value="UNI15431.1"/>
    <property type="molecule type" value="Genomic_DNA"/>
</dbReference>
<organism evidence="2 3">
    <name type="scientific">Purpureocillium takamizusanense</name>
    <dbReference type="NCBI Taxonomy" id="2060973"/>
    <lineage>
        <taxon>Eukaryota</taxon>
        <taxon>Fungi</taxon>
        <taxon>Dikarya</taxon>
        <taxon>Ascomycota</taxon>
        <taxon>Pezizomycotina</taxon>
        <taxon>Sordariomycetes</taxon>
        <taxon>Hypocreomycetidae</taxon>
        <taxon>Hypocreales</taxon>
        <taxon>Ophiocordycipitaceae</taxon>
        <taxon>Purpureocillium</taxon>
    </lineage>
</organism>
<keyword evidence="1" id="KW-1133">Transmembrane helix</keyword>
<name>A0A9Q8QA09_9HYPO</name>
<dbReference type="GeneID" id="72063927"/>
<sequence length="307" mass="35317">MTSYFSYYSSKCQEFLTDGGRHVSAKTHSDIIEIAQMIQNDLPRETILPCTGDWSANALDTCSLGSANAAIDLCASLLTMIDVGEHEFGVSGRHPIHWTKGCLRTTLRDQFSPERTLAVDNPRIGKLFKAENLSKIAGVKIRWTNNLANHLRLTDDDKAVFIFHHASFLKFQQSLTQQLFPPGFIEETLYTLALLFPQNDSHTRRWIQTLGSPCLDQNISRCGSLRAQDRRFDRFLFWHDRLVVLKQVFDDSSPRTLAQWWWDRRNGVQWYTFWVAVFVFLFTIFFGMVQSVEGALQVYFSYKAQPG</sequence>
<keyword evidence="1" id="KW-0472">Membrane</keyword>
<dbReference type="AlphaFoldDB" id="A0A9Q8QA09"/>
<evidence type="ECO:0000313" key="3">
    <source>
        <dbReference type="Proteomes" id="UP000829364"/>
    </source>
</evidence>
<gene>
    <name evidence="2" type="ORF">JDV02_001966</name>
</gene>
<proteinExistence type="predicted"/>
<keyword evidence="3" id="KW-1185">Reference proteome</keyword>
<evidence type="ECO:0000256" key="1">
    <source>
        <dbReference type="SAM" id="Phobius"/>
    </source>
</evidence>
<dbReference type="RefSeq" id="XP_047838912.1">
    <property type="nucleotide sequence ID" value="XM_047982942.1"/>
</dbReference>
<feature type="transmembrane region" description="Helical" evidence="1">
    <location>
        <begin position="270"/>
        <end position="289"/>
    </location>
</feature>